<dbReference type="InterPro" id="IPR002735">
    <property type="entry name" value="Transl_init_fac_IF2/IF5_dom"/>
</dbReference>
<dbReference type="HOGENOM" id="CLU_026663_3_2_1"/>
<evidence type="ECO:0000256" key="3">
    <source>
        <dbReference type="ARBA" id="ARBA00022917"/>
    </source>
</evidence>
<keyword evidence="2" id="KW-0396">Initiation factor</keyword>
<dbReference type="GO" id="GO:0003743">
    <property type="term" value="F:translation initiation factor activity"/>
    <property type="evidence" value="ECO:0007669"/>
    <property type="project" value="UniProtKB-KW"/>
</dbReference>
<organism evidence="5 6">
    <name type="scientific">Edhazardia aedis (strain USNM 41457)</name>
    <name type="common">Microsporidian parasite</name>
    <dbReference type="NCBI Taxonomy" id="1003232"/>
    <lineage>
        <taxon>Eukaryota</taxon>
        <taxon>Fungi</taxon>
        <taxon>Fungi incertae sedis</taxon>
        <taxon>Microsporidia</taxon>
        <taxon>Edhazardia</taxon>
    </lineage>
</organism>
<protein>
    <recommendedName>
        <fullName evidence="4">Translation initiation factor IF2/IF5 domain-containing protein</fullName>
    </recommendedName>
</protein>
<proteinExistence type="inferred from homology"/>
<dbReference type="PANTHER" id="PTHR23001">
    <property type="entry name" value="EUKARYOTIC TRANSLATION INITIATION FACTOR"/>
    <property type="match status" value="1"/>
</dbReference>
<keyword evidence="3" id="KW-0648">Protein biosynthesis</keyword>
<dbReference type="InParanoid" id="J9DIE6"/>
<dbReference type="AlphaFoldDB" id="J9DIE6"/>
<dbReference type="SMART" id="SM00653">
    <property type="entry name" value="eIF2B_5"/>
    <property type="match status" value="1"/>
</dbReference>
<evidence type="ECO:0000313" key="6">
    <source>
        <dbReference type="Proteomes" id="UP000003163"/>
    </source>
</evidence>
<reference evidence="5 6" key="1">
    <citation type="submission" date="2011-08" db="EMBL/GenBank/DDBJ databases">
        <authorList>
            <person name="Liu Z.J."/>
            <person name="Shi F.L."/>
            <person name="Lu J.Q."/>
            <person name="Li M."/>
            <person name="Wang Z.L."/>
        </authorList>
    </citation>
    <scope>NUCLEOTIDE SEQUENCE [LARGE SCALE GENOMIC DNA]</scope>
    <source>
        <strain evidence="5 6">USNM 41457</strain>
    </source>
</reference>
<dbReference type="Proteomes" id="UP000003163">
    <property type="component" value="Unassembled WGS sequence"/>
</dbReference>
<reference evidence="6" key="2">
    <citation type="submission" date="2015-07" db="EMBL/GenBank/DDBJ databases">
        <title>Contrasting host-pathogen interactions and genome evolution in two generalist and specialist microsporidian pathogens of mosquitoes.</title>
        <authorList>
            <consortium name="The Broad Institute Genomics Platform"/>
            <consortium name="The Broad Institute Genome Sequencing Center for Infectious Disease"/>
            <person name="Cuomo C.A."/>
            <person name="Sanscrainte N.D."/>
            <person name="Goldberg J.M."/>
            <person name="Heiman D."/>
            <person name="Young S."/>
            <person name="Zeng Q."/>
            <person name="Becnel J.J."/>
            <person name="Birren B.W."/>
        </authorList>
    </citation>
    <scope>NUCLEOTIDE SEQUENCE [LARGE SCALE GENOMIC DNA]</scope>
    <source>
        <strain evidence="6">USNM 41457</strain>
    </source>
</reference>
<keyword evidence="6" id="KW-1185">Reference proteome</keyword>
<dbReference type="STRING" id="1003232.J9DIE6"/>
<name>J9DIE6_EDHAE</name>
<dbReference type="InterPro" id="IPR045196">
    <property type="entry name" value="IF2/IF5"/>
</dbReference>
<dbReference type="InterPro" id="IPR016189">
    <property type="entry name" value="Transl_init_fac_IF2/IF5_N"/>
</dbReference>
<evidence type="ECO:0000256" key="1">
    <source>
        <dbReference type="ARBA" id="ARBA00010397"/>
    </source>
</evidence>
<dbReference type="EMBL" id="AFBI03000074">
    <property type="protein sequence ID" value="EJW02395.1"/>
    <property type="molecule type" value="Genomic_DNA"/>
</dbReference>
<dbReference type="SUPFAM" id="SSF75689">
    <property type="entry name" value="Zinc-binding domain of translation initiation factor 2 beta"/>
    <property type="match status" value="1"/>
</dbReference>
<accession>J9DIE6</accession>
<gene>
    <name evidence="5" type="ORF">EDEG_03181</name>
</gene>
<dbReference type="InterPro" id="IPR016190">
    <property type="entry name" value="Transl_init_fac_IF2/IF5_Zn-bd"/>
</dbReference>
<dbReference type="VEuPathDB" id="MicrosporidiaDB:EDEG_03181"/>
<feature type="domain" description="Translation initiation factor IF2/IF5" evidence="4">
    <location>
        <begin position="69"/>
        <end position="177"/>
    </location>
</feature>
<sequence length="185" mass="21470">MSSSSSEEEWNPVGFDRDTFLTQVRKKKVVSKKNLDDDSDLPSELHYFNLLNRAYTEFANYEEAWNRNISALKLPLDVRREPGNHTSINLIDISEALKREPKHLKSYIEDCLLLHGTVNSKNRLVFNTVVMKNSIQNAIRKYYDTFNMCGSCQKGEDTEIVRENKLSYVRCRLCGGKKHVSVKKY</sequence>
<comment type="similarity">
    <text evidence="1">Belongs to the eIF-2-beta/eIF-5 family.</text>
</comment>
<dbReference type="Pfam" id="PF01873">
    <property type="entry name" value="eIF-5_eIF-2B"/>
    <property type="match status" value="1"/>
</dbReference>
<dbReference type="PANTHER" id="PTHR23001:SF3">
    <property type="entry name" value="EUKARYOTIC TRANSLATION INITIATION FACTOR 2 SUBUNIT 2"/>
    <property type="match status" value="1"/>
</dbReference>
<dbReference type="SUPFAM" id="SSF100966">
    <property type="entry name" value="Translation initiation factor 2 beta, aIF2beta, N-terminal domain"/>
    <property type="match status" value="1"/>
</dbReference>
<comment type="caution">
    <text evidence="5">The sequence shown here is derived from an EMBL/GenBank/DDBJ whole genome shotgun (WGS) entry which is preliminary data.</text>
</comment>
<evidence type="ECO:0000259" key="4">
    <source>
        <dbReference type="SMART" id="SM00653"/>
    </source>
</evidence>
<evidence type="ECO:0000313" key="5">
    <source>
        <dbReference type="EMBL" id="EJW02395.1"/>
    </source>
</evidence>
<dbReference type="OMA" id="MHILKSN"/>
<dbReference type="OrthoDB" id="10255414at2759"/>
<dbReference type="Gene3D" id="3.30.30.170">
    <property type="match status" value="1"/>
</dbReference>
<evidence type="ECO:0000256" key="2">
    <source>
        <dbReference type="ARBA" id="ARBA00022540"/>
    </source>
</evidence>